<dbReference type="InterPro" id="IPR029062">
    <property type="entry name" value="Class_I_gatase-like"/>
</dbReference>
<dbReference type="SUPFAM" id="SSF52317">
    <property type="entry name" value="Class I glutamine amidotransferase-like"/>
    <property type="match status" value="1"/>
</dbReference>
<name>A0A5Q2QF17_9GAMM</name>
<dbReference type="Gene3D" id="3.40.50.880">
    <property type="match status" value="1"/>
</dbReference>
<feature type="domain" description="Glutamine amidotransferase" evidence="1">
    <location>
        <begin position="89"/>
        <end position="181"/>
    </location>
</feature>
<sequence length="225" mass="24602">MKLVILECDRVPDALSHIGGQYADMFVDAFTRVRPNWHFETVKTCDGVLPPLDAGCAYVITGSRHDAFDDAPWIQALRGWVVEADRTGLRVAGICFGHQLIAHALGGRAGRAGGWGIGRMPATAVDGLPFSRADLLVSHQDQVLDLPPGSERLISSEFCPNFGFRTRTLIGVQGHPEFKPEYSRALAEARRDRIGSERVDIALATLDDPLNADAVLDWLASELEQ</sequence>
<dbReference type="KEGG" id="llp:GH975_10220"/>
<gene>
    <name evidence="2" type="ORF">GH975_10220</name>
</gene>
<evidence type="ECO:0000259" key="1">
    <source>
        <dbReference type="Pfam" id="PF00117"/>
    </source>
</evidence>
<dbReference type="PROSITE" id="PS51273">
    <property type="entry name" value="GATASE_TYPE_1"/>
    <property type="match status" value="1"/>
</dbReference>
<dbReference type="GO" id="GO:0005829">
    <property type="term" value="C:cytosol"/>
    <property type="evidence" value="ECO:0007669"/>
    <property type="project" value="TreeGrafter"/>
</dbReference>
<reference evidence="2 3" key="1">
    <citation type="submission" date="2019-11" db="EMBL/GenBank/DDBJ databases">
        <authorList>
            <person name="Khan S.A."/>
            <person name="Jeon C.O."/>
            <person name="Chun B.H."/>
        </authorList>
    </citation>
    <scope>NUCLEOTIDE SEQUENCE [LARGE SCALE GENOMIC DNA]</scope>
    <source>
        <strain evidence="2 3">IMCC 1097</strain>
    </source>
</reference>
<keyword evidence="2" id="KW-0808">Transferase</keyword>
<keyword evidence="2" id="KW-0315">Glutamine amidotransferase</keyword>
<proteinExistence type="predicted"/>
<dbReference type="AlphaFoldDB" id="A0A5Q2QF17"/>
<dbReference type="InterPro" id="IPR044992">
    <property type="entry name" value="ChyE-like"/>
</dbReference>
<dbReference type="PANTHER" id="PTHR42695">
    <property type="entry name" value="GLUTAMINE AMIDOTRANSFERASE YLR126C-RELATED"/>
    <property type="match status" value="1"/>
</dbReference>
<evidence type="ECO:0000313" key="3">
    <source>
        <dbReference type="Proteomes" id="UP000388235"/>
    </source>
</evidence>
<accession>A0A5Q2QF17</accession>
<dbReference type="PANTHER" id="PTHR42695:SF5">
    <property type="entry name" value="GLUTAMINE AMIDOTRANSFERASE YLR126C-RELATED"/>
    <property type="match status" value="1"/>
</dbReference>
<evidence type="ECO:0000313" key="2">
    <source>
        <dbReference type="EMBL" id="QGG80922.1"/>
    </source>
</evidence>
<dbReference type="Pfam" id="PF00117">
    <property type="entry name" value="GATase"/>
    <property type="match status" value="1"/>
</dbReference>
<dbReference type="Proteomes" id="UP000388235">
    <property type="component" value="Chromosome"/>
</dbReference>
<organism evidence="2 3">
    <name type="scientific">Litorivicinus lipolyticus</name>
    <dbReference type="NCBI Taxonomy" id="418701"/>
    <lineage>
        <taxon>Bacteria</taxon>
        <taxon>Pseudomonadati</taxon>
        <taxon>Pseudomonadota</taxon>
        <taxon>Gammaproteobacteria</taxon>
        <taxon>Oceanospirillales</taxon>
        <taxon>Litorivicinaceae</taxon>
        <taxon>Litorivicinus</taxon>
    </lineage>
</organism>
<dbReference type="InterPro" id="IPR017926">
    <property type="entry name" value="GATASE"/>
</dbReference>
<dbReference type="OrthoDB" id="9813383at2"/>
<protein>
    <submittedName>
        <fullName evidence="2">Glutamine amidotransferase</fullName>
    </submittedName>
</protein>
<dbReference type="RefSeq" id="WP_153714425.1">
    <property type="nucleotide sequence ID" value="NZ_CP045871.1"/>
</dbReference>
<dbReference type="EMBL" id="CP045871">
    <property type="protein sequence ID" value="QGG80922.1"/>
    <property type="molecule type" value="Genomic_DNA"/>
</dbReference>
<keyword evidence="3" id="KW-1185">Reference proteome</keyword>
<dbReference type="GO" id="GO:0016740">
    <property type="term" value="F:transferase activity"/>
    <property type="evidence" value="ECO:0007669"/>
    <property type="project" value="UniProtKB-KW"/>
</dbReference>
<dbReference type="CDD" id="cd01741">
    <property type="entry name" value="GATase1_1"/>
    <property type="match status" value="1"/>
</dbReference>